<gene>
    <name evidence="3" type="ORF">SAMN04487767_102535</name>
</gene>
<dbReference type="EMBL" id="FMZR01000002">
    <property type="protein sequence ID" value="SDC64160.1"/>
    <property type="molecule type" value="Genomic_DNA"/>
</dbReference>
<feature type="coiled-coil region" evidence="1">
    <location>
        <begin position="23"/>
        <end position="68"/>
    </location>
</feature>
<evidence type="ECO:0000259" key="2">
    <source>
        <dbReference type="Pfam" id="PF08378"/>
    </source>
</evidence>
<keyword evidence="1" id="KW-0175">Coiled coil</keyword>
<dbReference type="RefSeq" id="WP_074650968.1">
    <property type="nucleotide sequence ID" value="NZ_FMZR01000002.1"/>
</dbReference>
<reference evidence="4" key="1">
    <citation type="submission" date="2016-10" db="EMBL/GenBank/DDBJ databases">
        <authorList>
            <person name="Varghese N."/>
        </authorList>
    </citation>
    <scope>NUCLEOTIDE SEQUENCE [LARGE SCALE GENOMIC DNA]</scope>
    <source>
        <strain evidence="4">KPR-7A</strain>
    </source>
</reference>
<dbReference type="InterPro" id="IPR011528">
    <property type="entry name" value="NERD"/>
</dbReference>
<name>A0A1G6N8I4_9BACI</name>
<protein>
    <submittedName>
        <fullName evidence="3">Nuclease-related domain-containing protein</fullName>
    </submittedName>
</protein>
<feature type="domain" description="NERD" evidence="2">
    <location>
        <begin position="150"/>
        <end position="228"/>
    </location>
</feature>
<evidence type="ECO:0000313" key="4">
    <source>
        <dbReference type="Proteomes" id="UP000183507"/>
    </source>
</evidence>
<accession>A0A1G6N8I4</accession>
<evidence type="ECO:0000256" key="1">
    <source>
        <dbReference type="SAM" id="Coils"/>
    </source>
</evidence>
<dbReference type="Pfam" id="PF08378">
    <property type="entry name" value="NERD"/>
    <property type="match status" value="1"/>
</dbReference>
<proteinExistence type="predicted"/>
<sequence length="339" mass="40086">MDYVLIGVILLLLAVVFVLFYKNKQLESESQQVEFEKKQAIETYETEIAATVTEHKEQQNTLKNMEQKKYNDLQISAARELENMRMMKNQLAMQHSKERSEIQEKHSNEIYMFQKLIANLREYTKNGAEVNTHETLHYMKRGFVEQGIILDNEFHIMPNVFIKSQHGGNDFRIHHLVLSKTGMYVLETKEWTGKLIHGLTKENASIYSFMIDEIGKYQQEVEKEETFEYITGEDSLTIQVKNEGNPVYRAKKLSHILYNCLKEIQVDIVKENVKPIVYFYNESGKEVLDLSEEKTPRLKDREQIVMFFRNEILTGKVIYTDQELEKLREIINRMNYKMN</sequence>
<organism evidence="3 4">
    <name type="scientific">Bacillus wiedmannii</name>
    <dbReference type="NCBI Taxonomy" id="1890302"/>
    <lineage>
        <taxon>Bacteria</taxon>
        <taxon>Bacillati</taxon>
        <taxon>Bacillota</taxon>
        <taxon>Bacilli</taxon>
        <taxon>Bacillales</taxon>
        <taxon>Bacillaceae</taxon>
        <taxon>Bacillus</taxon>
        <taxon>Bacillus cereus group</taxon>
    </lineage>
</organism>
<dbReference type="AlphaFoldDB" id="A0A1G6N8I4"/>
<evidence type="ECO:0000313" key="3">
    <source>
        <dbReference type="EMBL" id="SDC64160.1"/>
    </source>
</evidence>
<dbReference type="Proteomes" id="UP000183507">
    <property type="component" value="Unassembled WGS sequence"/>
</dbReference>